<name>A0A081D0W1_9HYPH</name>
<dbReference type="InterPro" id="IPR006597">
    <property type="entry name" value="Sel1-like"/>
</dbReference>
<accession>A0A081D0W1</accession>
<comment type="caution">
    <text evidence="2">The sequence shown here is derived from an EMBL/GenBank/DDBJ whole genome shotgun (WGS) entry which is preliminary data.</text>
</comment>
<dbReference type="Pfam" id="PF08238">
    <property type="entry name" value="Sel1"/>
    <property type="match status" value="5"/>
</dbReference>
<dbReference type="eggNOG" id="COG0790">
    <property type="taxonomic scope" value="Bacteria"/>
</dbReference>
<dbReference type="InterPro" id="IPR050767">
    <property type="entry name" value="Sel1_AlgK"/>
</dbReference>
<dbReference type="PANTHER" id="PTHR11102:SF147">
    <property type="entry name" value="SEL1L ADAPTOR SUBUNIT OF ERAD E3 UBIQUITIN LIGASE"/>
    <property type="match status" value="1"/>
</dbReference>
<dbReference type="SUPFAM" id="SSF81901">
    <property type="entry name" value="HCP-like"/>
    <property type="match status" value="2"/>
</dbReference>
<evidence type="ECO:0000313" key="2">
    <source>
        <dbReference type="EMBL" id="GAK72557.1"/>
    </source>
</evidence>
<organism evidence="2 3">
    <name type="scientific">Agrobacterium rubi TR3 = NBRC 13261</name>
    <dbReference type="NCBI Taxonomy" id="1368415"/>
    <lineage>
        <taxon>Bacteria</taxon>
        <taxon>Pseudomonadati</taxon>
        <taxon>Pseudomonadota</taxon>
        <taxon>Alphaproteobacteria</taxon>
        <taxon>Hyphomicrobiales</taxon>
        <taxon>Rhizobiaceae</taxon>
        <taxon>Rhizobium/Agrobacterium group</taxon>
        <taxon>Agrobacterium</taxon>
    </lineage>
</organism>
<dbReference type="GO" id="GO:0036503">
    <property type="term" value="P:ERAD pathway"/>
    <property type="evidence" value="ECO:0007669"/>
    <property type="project" value="TreeGrafter"/>
</dbReference>
<dbReference type="OrthoDB" id="7802124at2"/>
<feature type="signal peptide" evidence="1">
    <location>
        <begin position="1"/>
        <end position="29"/>
    </location>
</feature>
<protein>
    <recommendedName>
        <fullName evidence="4">Sel1 repeat family protein</fullName>
    </recommendedName>
</protein>
<dbReference type="EMBL" id="BBJU01000026">
    <property type="protein sequence ID" value="GAK72557.1"/>
    <property type="molecule type" value="Genomic_DNA"/>
</dbReference>
<dbReference type="InterPro" id="IPR011990">
    <property type="entry name" value="TPR-like_helical_dom_sf"/>
</dbReference>
<sequence>MSFSSKNHGALGFLLSSAMLAVSATTVWAAPSEPLKIEFLPPVVEPANICIQRATDDDISKRWTSWDQKTLPSTKGWIILREAQRLRDMDATRNFQLVDSMIERLGERSDLSASDVMAERISLYLRASKITELEQSGLLKKLFELGNGMSAREMKMAADLISSGLVKDQGGQEAVEKLLVRAASNGHADALLTLAKLQLDGKPTPGWDMEPSLAITMALGSMVGKLDDRICERIGRIAREFEKGEVVAANRHIAEAWLRVAADLGDGTAAWKVARYHMESTAIEKDNDILLRYLKMAADRGMIPAMVELAKIYNAGAIVEKNETLARQYFIKAADEGNRASLTHLASLYRADTDDLRSVQAYEETLRKLSELPQPPVWAFSRLGTLTLEKHGQWAGEAEATALFEQGAKLRDVSSMRSLADMRLRHVDEPGRFNEATNLLRSVLENFGVTGTVNDLKAAYLCRRPGGPDFQEAAKWQQMNDEDAAASWPLWRIVKLVRRPDAVEIAALQSEALYGRADALAAYLYYLKLTHADEPTLRQWTAKVAADGDAGIGHAKLLLAAATNESMKQDALRLYVSAAETGSVTTRVAAANAVIANLPENETLRKLALDYLEKASAEGNGRAMRTLASLRDTNSVYAQYASVISTNGDATALMFAAEADRSVDAQSRLLSMASSIMDCNFENAFALAKAYGPVDSAKADSWMKVAGELTEQRGWRFRLLGDFASNGQGKDMSEKALALYDAAVRFGDMKAEMVLLSHYSDPGKKSYSKDKAANVVLSSIKNATPDQLYDRVARIKKMNGPVRSLVLSNLDLHAIYKSAAESGDPGGMREYAKFIVTEPRPGEDVKQAQMLLVAAANFNDVPAMLILARNHAYGIGGPVSLDEARVWLRKASDLGSDEAAEMLTGMNAKIN</sequence>
<dbReference type="SMART" id="SM00671">
    <property type="entry name" value="SEL1"/>
    <property type="match status" value="5"/>
</dbReference>
<dbReference type="PANTHER" id="PTHR11102">
    <property type="entry name" value="SEL-1-LIKE PROTEIN"/>
    <property type="match status" value="1"/>
</dbReference>
<keyword evidence="1" id="KW-0732">Signal</keyword>
<evidence type="ECO:0000313" key="3">
    <source>
        <dbReference type="Proteomes" id="UP000028701"/>
    </source>
</evidence>
<gene>
    <name evidence="2" type="ORF">RRU01S_26_00840</name>
</gene>
<dbReference type="AlphaFoldDB" id="A0A081D0W1"/>
<feature type="chain" id="PRO_5001756261" description="Sel1 repeat family protein" evidence="1">
    <location>
        <begin position="30"/>
        <end position="911"/>
    </location>
</feature>
<dbReference type="RefSeq" id="WP_045231987.1">
    <property type="nucleotide sequence ID" value="NZ_BBJU01000026.1"/>
</dbReference>
<reference evidence="2 3" key="1">
    <citation type="submission" date="2014-08" db="EMBL/GenBank/DDBJ databases">
        <title>Whole genome shotgun sequence of Rhizobium rubi NBRC 13261.</title>
        <authorList>
            <person name="Katano-Makiyama Y."/>
            <person name="Hosoyama A."/>
            <person name="Hashimoto M."/>
            <person name="Hosoyama Y."/>
            <person name="Noguchi M."/>
            <person name="Tsuchikane K."/>
            <person name="Uohara A."/>
            <person name="Ohji S."/>
            <person name="Ichikawa N."/>
            <person name="Kimura A."/>
            <person name="Yamazoe A."/>
            <person name="Fujita N."/>
        </authorList>
    </citation>
    <scope>NUCLEOTIDE SEQUENCE [LARGE SCALE GENOMIC DNA]</scope>
    <source>
        <strain evidence="2 3">NBRC 13261</strain>
    </source>
</reference>
<dbReference type="Gene3D" id="1.25.40.10">
    <property type="entry name" value="Tetratricopeptide repeat domain"/>
    <property type="match status" value="2"/>
</dbReference>
<evidence type="ECO:0000256" key="1">
    <source>
        <dbReference type="SAM" id="SignalP"/>
    </source>
</evidence>
<dbReference type="Proteomes" id="UP000028701">
    <property type="component" value="Unassembled WGS sequence"/>
</dbReference>
<proteinExistence type="predicted"/>
<evidence type="ECO:0008006" key="4">
    <source>
        <dbReference type="Google" id="ProtNLM"/>
    </source>
</evidence>